<dbReference type="EMBL" id="BSFP01000051">
    <property type="protein sequence ID" value="GLL04934.1"/>
    <property type="molecule type" value="Genomic_DNA"/>
</dbReference>
<dbReference type="AlphaFoldDB" id="A0A9W6NPW7"/>
<feature type="transmembrane region" description="Helical" evidence="5">
    <location>
        <begin position="146"/>
        <end position="165"/>
    </location>
</feature>
<comment type="subcellular location">
    <subcellularLocation>
        <location evidence="1">Membrane</location>
        <topology evidence="1">Multi-pass membrane protein</topology>
    </subcellularLocation>
</comment>
<dbReference type="GO" id="GO:0016020">
    <property type="term" value="C:membrane"/>
    <property type="evidence" value="ECO:0007669"/>
    <property type="project" value="UniProtKB-SubCell"/>
</dbReference>
<reference evidence="7" key="1">
    <citation type="journal article" date="2014" name="Int. J. Syst. Evol. Microbiol.">
        <title>Complete genome sequence of Corynebacterium casei LMG S-19264T (=DSM 44701T), isolated from a smear-ripened cheese.</title>
        <authorList>
            <consortium name="US DOE Joint Genome Institute (JGI-PGF)"/>
            <person name="Walter F."/>
            <person name="Albersmeier A."/>
            <person name="Kalinowski J."/>
            <person name="Ruckert C."/>
        </authorList>
    </citation>
    <scope>NUCLEOTIDE SEQUENCE</scope>
    <source>
        <strain evidence="7">VKM Ac-1321</strain>
    </source>
</reference>
<gene>
    <name evidence="7" type="ORF">GCM10017581_066810</name>
</gene>
<feature type="domain" description="Integral membrane bound transporter" evidence="6">
    <location>
        <begin position="202"/>
        <end position="330"/>
    </location>
</feature>
<feature type="transmembrane region" description="Helical" evidence="5">
    <location>
        <begin position="46"/>
        <end position="63"/>
    </location>
</feature>
<evidence type="ECO:0000256" key="3">
    <source>
        <dbReference type="ARBA" id="ARBA00022989"/>
    </source>
</evidence>
<keyword evidence="4 5" id="KW-0472">Membrane</keyword>
<sequence>MVALTLPCCDIQLVRNTQVRNITAAATGFAPVLATVATLIALTRAAHLGIGIVVLGAAVSLMATRSTQRHSPWRLLLVPVGAVVIATFAVLFHEGHAYGDAFFVVTVAAATAARAFGPAAGRLGRALVLPLIGMLIAPVNPGGHPLRTLAWATLAVFIAECFVLLKQRLWSTPEDEAEPPSTSAARIHVWRGVQSALALTMAFTIGQTVFGDHWAWTVISAYTVGAAARSRGDALLKGVHRTLGALGGTAVATVLAYTVGGHQAVAVTLLITILAVGYYLRQFAYAWWAACMTAALALLYPLVGFASAGTLTLLGTRLLAVVIGALCAILPATLIAPIRTGAVLRKRTAECLRSIRDGEYAPALRRLAALREAAAPLYAVRRVHARRELQWVDALTALEPHLRTLADDADDPAALKQVRRTLGPVADDLRAAAGRSSPLPAA</sequence>
<evidence type="ECO:0000256" key="2">
    <source>
        <dbReference type="ARBA" id="ARBA00022692"/>
    </source>
</evidence>
<evidence type="ECO:0000313" key="7">
    <source>
        <dbReference type="EMBL" id="GLL04934.1"/>
    </source>
</evidence>
<accession>A0A9W6NPW7</accession>
<evidence type="ECO:0000256" key="4">
    <source>
        <dbReference type="ARBA" id="ARBA00023136"/>
    </source>
</evidence>
<keyword evidence="3 5" id="KW-1133">Transmembrane helix</keyword>
<evidence type="ECO:0000259" key="6">
    <source>
        <dbReference type="Pfam" id="PF13515"/>
    </source>
</evidence>
<proteinExistence type="predicted"/>
<evidence type="ECO:0000256" key="5">
    <source>
        <dbReference type="SAM" id="Phobius"/>
    </source>
</evidence>
<feature type="transmembrane region" description="Helical" evidence="5">
    <location>
        <begin position="22"/>
        <end position="40"/>
    </location>
</feature>
<protein>
    <recommendedName>
        <fullName evidence="6">Integral membrane bound transporter domain-containing protein</fullName>
    </recommendedName>
</protein>
<keyword evidence="8" id="KW-1185">Reference proteome</keyword>
<feature type="transmembrane region" description="Helical" evidence="5">
    <location>
        <begin position="75"/>
        <end position="92"/>
    </location>
</feature>
<dbReference type="InterPro" id="IPR049453">
    <property type="entry name" value="Memb_transporter_dom"/>
</dbReference>
<feature type="transmembrane region" description="Helical" evidence="5">
    <location>
        <begin position="287"/>
        <end position="306"/>
    </location>
</feature>
<keyword evidence="2 5" id="KW-0812">Transmembrane</keyword>
<feature type="transmembrane region" description="Helical" evidence="5">
    <location>
        <begin position="318"/>
        <end position="338"/>
    </location>
</feature>
<evidence type="ECO:0000313" key="8">
    <source>
        <dbReference type="Proteomes" id="UP001143480"/>
    </source>
</evidence>
<name>A0A9W6NPW7_9ACTN</name>
<reference evidence="7" key="2">
    <citation type="submission" date="2023-01" db="EMBL/GenBank/DDBJ databases">
        <authorList>
            <person name="Sun Q."/>
            <person name="Evtushenko L."/>
        </authorList>
    </citation>
    <scope>NUCLEOTIDE SEQUENCE</scope>
    <source>
        <strain evidence="7">VKM Ac-1321</strain>
    </source>
</reference>
<dbReference type="Pfam" id="PF13515">
    <property type="entry name" value="FUSC_2"/>
    <property type="match status" value="1"/>
</dbReference>
<dbReference type="Proteomes" id="UP001143480">
    <property type="component" value="Unassembled WGS sequence"/>
</dbReference>
<feature type="transmembrane region" description="Helical" evidence="5">
    <location>
        <begin position="263"/>
        <end position="280"/>
    </location>
</feature>
<organism evidence="7 8">
    <name type="scientific">Dactylosporangium matsuzakiense</name>
    <dbReference type="NCBI Taxonomy" id="53360"/>
    <lineage>
        <taxon>Bacteria</taxon>
        <taxon>Bacillati</taxon>
        <taxon>Actinomycetota</taxon>
        <taxon>Actinomycetes</taxon>
        <taxon>Micromonosporales</taxon>
        <taxon>Micromonosporaceae</taxon>
        <taxon>Dactylosporangium</taxon>
    </lineage>
</organism>
<evidence type="ECO:0000256" key="1">
    <source>
        <dbReference type="ARBA" id="ARBA00004141"/>
    </source>
</evidence>
<comment type="caution">
    <text evidence="7">The sequence shown here is derived from an EMBL/GenBank/DDBJ whole genome shotgun (WGS) entry which is preliminary data.</text>
</comment>